<feature type="binding site" evidence="9">
    <location>
        <position position="348"/>
    </location>
    <ligand>
        <name>S-adenosyl-L-methionine</name>
        <dbReference type="ChEBI" id="CHEBI:59789"/>
    </ligand>
</feature>
<keyword evidence="7 9" id="KW-0408">Iron</keyword>
<feature type="active site" description="Nucleophile" evidence="9 10">
    <location>
        <position position="395"/>
    </location>
</feature>
<keyword evidence="4 9" id="KW-0808">Transferase</keyword>
<feature type="binding site" evidence="9">
    <location>
        <position position="73"/>
    </location>
    <ligand>
        <name>[4Fe-4S] cluster</name>
        <dbReference type="ChEBI" id="CHEBI:49883"/>
    </ligand>
</feature>
<keyword evidence="8 9" id="KW-0411">Iron-sulfur</keyword>
<feature type="binding site" evidence="9">
    <location>
        <position position="161"/>
    </location>
    <ligand>
        <name>[4Fe-4S] cluster</name>
        <dbReference type="ChEBI" id="CHEBI:49883"/>
    </ligand>
</feature>
<keyword evidence="6 9" id="KW-0479">Metal-binding</keyword>
<keyword evidence="5 9" id="KW-0949">S-adenosyl-L-methionine</keyword>
<dbReference type="Gene3D" id="2.40.50.1070">
    <property type="match status" value="1"/>
</dbReference>
<keyword evidence="1 9" id="KW-0004">4Fe-4S</keyword>
<evidence type="ECO:0000256" key="1">
    <source>
        <dbReference type="ARBA" id="ARBA00022485"/>
    </source>
</evidence>
<feature type="binding site" evidence="9 10">
    <location>
        <position position="299"/>
    </location>
    <ligand>
        <name>S-adenosyl-L-methionine</name>
        <dbReference type="ChEBI" id="CHEBI:59789"/>
    </ligand>
</feature>
<evidence type="ECO:0000256" key="4">
    <source>
        <dbReference type="ARBA" id="ARBA00022679"/>
    </source>
</evidence>
<dbReference type="CDD" id="cd02440">
    <property type="entry name" value="AdoMet_MTases"/>
    <property type="match status" value="1"/>
</dbReference>
<dbReference type="AlphaFoldDB" id="A0A2X0QUR4"/>
<dbReference type="InterPro" id="IPR012340">
    <property type="entry name" value="NA-bd_OB-fold"/>
</dbReference>
<dbReference type="PROSITE" id="PS50926">
    <property type="entry name" value="TRAM"/>
    <property type="match status" value="1"/>
</dbReference>
<dbReference type="InterPro" id="IPR029063">
    <property type="entry name" value="SAM-dependent_MTases_sf"/>
</dbReference>
<dbReference type="PROSITE" id="PS01231">
    <property type="entry name" value="TRMA_2"/>
    <property type="match status" value="1"/>
</dbReference>
<keyword evidence="3 9" id="KW-0489">Methyltransferase</keyword>
<evidence type="ECO:0000256" key="3">
    <source>
        <dbReference type="ARBA" id="ARBA00022603"/>
    </source>
</evidence>
<comment type="catalytic activity">
    <reaction evidence="9">
        <text>uridine(1939) in 23S rRNA + S-adenosyl-L-methionine = 5-methyluridine(1939) in 23S rRNA + S-adenosyl-L-homocysteine + H(+)</text>
        <dbReference type="Rhea" id="RHEA:42908"/>
        <dbReference type="Rhea" id="RHEA-COMP:10278"/>
        <dbReference type="Rhea" id="RHEA-COMP:10279"/>
        <dbReference type="ChEBI" id="CHEBI:15378"/>
        <dbReference type="ChEBI" id="CHEBI:57856"/>
        <dbReference type="ChEBI" id="CHEBI:59789"/>
        <dbReference type="ChEBI" id="CHEBI:65315"/>
        <dbReference type="ChEBI" id="CHEBI:74447"/>
        <dbReference type="EC" id="2.1.1.190"/>
    </reaction>
</comment>
<feature type="binding site" evidence="9 10">
    <location>
        <position position="369"/>
    </location>
    <ligand>
        <name>S-adenosyl-L-methionine</name>
        <dbReference type="ChEBI" id="CHEBI:59789"/>
    </ligand>
</feature>
<feature type="domain" description="TRAM" evidence="12">
    <location>
        <begin position="2"/>
        <end position="60"/>
    </location>
</feature>
<dbReference type="SUPFAM" id="SSF50249">
    <property type="entry name" value="Nucleic acid-binding proteins"/>
    <property type="match status" value="1"/>
</dbReference>
<feature type="binding site" evidence="9">
    <location>
        <position position="304"/>
    </location>
    <ligand>
        <name>S-adenosyl-L-methionine</name>
        <dbReference type="ChEBI" id="CHEBI:59789"/>
    </ligand>
</feature>
<feature type="binding site" evidence="9">
    <location>
        <position position="82"/>
    </location>
    <ligand>
        <name>[4Fe-4S] cluster</name>
        <dbReference type="ChEBI" id="CHEBI:49883"/>
    </ligand>
</feature>
<dbReference type="GO" id="GO:0003723">
    <property type="term" value="F:RNA binding"/>
    <property type="evidence" value="ECO:0007669"/>
    <property type="project" value="InterPro"/>
</dbReference>
<name>A0A2X0QUR4_9PROT</name>
<feature type="binding site" evidence="9 10">
    <location>
        <position position="270"/>
    </location>
    <ligand>
        <name>S-adenosyl-L-methionine</name>
        <dbReference type="ChEBI" id="CHEBI:59789"/>
    </ligand>
</feature>
<proteinExistence type="inferred from homology"/>
<dbReference type="InterPro" id="IPR030391">
    <property type="entry name" value="MeTrfase_TrmA_CS"/>
</dbReference>
<protein>
    <recommendedName>
        <fullName evidence="9">23S rRNA (uracil(1939)-C(5))-methyltransferase RlmD</fullName>
        <ecNumber evidence="9">2.1.1.190</ecNumber>
    </recommendedName>
    <alternativeName>
        <fullName evidence="9">23S rRNA(m5U1939)-methyltransferase</fullName>
    </alternativeName>
</protein>
<dbReference type="InterPro" id="IPR010280">
    <property type="entry name" value="U5_MeTrfase_fam"/>
</dbReference>
<dbReference type="Pfam" id="PF05958">
    <property type="entry name" value="tRNA_U5-meth_tr"/>
    <property type="match status" value="1"/>
</dbReference>
<sequence>MAEKSGNADWVVIESLDHEGRGIAHADGKVVFIEGALPGERVSYSSYRKKPSFEVAHLGQLRRPSFMRVTPKCRHFGICGGCSMQHMDACAQVAAKQRILEDNLWHIGRVKAQTVLSPVHGQTWGYRQRARLSVRHVEKKGKTLVGFREKKGRYVADLEYCEILTPKIARLLPLLGELIQSLSIRDALPQIEVAVGEYVDALVLRILQPLSLADEQAIRNFADLHHVQFWLQTKGPETVAPFYPLDAPPLSYSLPEFGITMPFAPTEFTQVNAEMNRVMVSRAVRLLDPQRNERIADWFCGLGNFTLPIARRGAQVVGIEGSAALVRRAGENAELNNLAGNARFREMNLFEIDEAALAQLGHFDKMLIDPPRDGAIELVKALGGDAPGRIVYVSCNPATLARDAQVLVHLKGYVLKAAGVMNMFPHTSHVESIALFEKAQA</sequence>
<evidence type="ECO:0000256" key="2">
    <source>
        <dbReference type="ARBA" id="ARBA00022552"/>
    </source>
</evidence>
<gene>
    <name evidence="9 13" type="primary">rlmD</name>
    <name evidence="13" type="ORF">NITFAB_0908</name>
</gene>
<evidence type="ECO:0000256" key="9">
    <source>
        <dbReference type="HAMAP-Rule" id="MF_01010"/>
    </source>
</evidence>
<dbReference type="GO" id="GO:0070475">
    <property type="term" value="P:rRNA base methylation"/>
    <property type="evidence" value="ECO:0007669"/>
    <property type="project" value="TreeGrafter"/>
</dbReference>
<evidence type="ECO:0000256" key="10">
    <source>
        <dbReference type="PROSITE-ProRule" id="PRU01024"/>
    </source>
</evidence>
<dbReference type="InterPro" id="IPR002792">
    <property type="entry name" value="TRAM_dom"/>
</dbReference>
<organism evidence="13">
    <name type="scientific">Candidatus Nitrotoga fabula</name>
    <dbReference type="NCBI Taxonomy" id="2182327"/>
    <lineage>
        <taxon>Bacteria</taxon>
        <taxon>Pseudomonadati</taxon>
        <taxon>Pseudomonadota</taxon>
        <taxon>Betaproteobacteria</taxon>
        <taxon>Nitrosomonadales</taxon>
        <taxon>Gallionellaceae</taxon>
        <taxon>Candidatus Nitrotoga</taxon>
    </lineage>
</organism>
<evidence type="ECO:0000256" key="5">
    <source>
        <dbReference type="ARBA" id="ARBA00022691"/>
    </source>
</evidence>
<dbReference type="Gene3D" id="2.40.50.140">
    <property type="entry name" value="Nucleic acid-binding proteins"/>
    <property type="match status" value="1"/>
</dbReference>
<feature type="binding site" evidence="9 10">
    <location>
        <position position="320"/>
    </location>
    <ligand>
        <name>S-adenosyl-L-methionine</name>
        <dbReference type="ChEBI" id="CHEBI:59789"/>
    </ligand>
</feature>
<comment type="similarity">
    <text evidence="9">Belongs to the class I-like SAM-binding methyltransferase superfamily. RNA M5U methyltransferase family. RlmD subfamily.</text>
</comment>
<evidence type="ECO:0000256" key="11">
    <source>
        <dbReference type="PROSITE-ProRule" id="PRU10015"/>
    </source>
</evidence>
<dbReference type="PROSITE" id="PS51687">
    <property type="entry name" value="SAM_MT_RNA_M5U"/>
    <property type="match status" value="1"/>
</dbReference>
<dbReference type="GO" id="GO:0070041">
    <property type="term" value="F:rRNA (uridine-C5-)-methyltransferase activity"/>
    <property type="evidence" value="ECO:0007669"/>
    <property type="project" value="UniProtKB-UniRule"/>
</dbReference>
<evidence type="ECO:0000256" key="8">
    <source>
        <dbReference type="ARBA" id="ARBA00023014"/>
    </source>
</evidence>
<dbReference type="InterPro" id="IPR030390">
    <property type="entry name" value="MeTrfase_TrmA_AS"/>
</dbReference>
<evidence type="ECO:0000259" key="12">
    <source>
        <dbReference type="PROSITE" id="PS50926"/>
    </source>
</evidence>
<dbReference type="EMBL" id="LS423452">
    <property type="protein sequence ID" value="SPS05318.1"/>
    <property type="molecule type" value="Genomic_DNA"/>
</dbReference>
<reference evidence="13" key="1">
    <citation type="submission" date="2018-05" db="EMBL/GenBank/DDBJ databases">
        <authorList>
            <person name="Lanie J.A."/>
            <person name="Ng W.-L."/>
            <person name="Kazmierczak K.M."/>
            <person name="Andrzejewski T.M."/>
            <person name="Davidsen T.M."/>
            <person name="Wayne K.J."/>
            <person name="Tettelin H."/>
            <person name="Glass J.I."/>
            <person name="Rusch D."/>
            <person name="Podicherti R."/>
            <person name="Tsui H.-C.T."/>
            <person name="Winkler M.E."/>
        </authorList>
    </citation>
    <scope>NUCLEOTIDE SEQUENCE</scope>
    <source>
        <strain evidence="13">KNB</strain>
    </source>
</reference>
<comment type="function">
    <text evidence="9">Catalyzes the formation of 5-methyl-uridine at position 1939 (m5U1939) in 23S rRNA.</text>
</comment>
<dbReference type="PANTHER" id="PTHR11061:SF49">
    <property type="entry name" value="23S RRNA (URACIL(1939)-C(5))-METHYLTRANSFERASE RLMD"/>
    <property type="match status" value="1"/>
</dbReference>
<dbReference type="HAMAP" id="MF_01010">
    <property type="entry name" value="23SrRNA_methyltr_RlmD"/>
    <property type="match status" value="1"/>
</dbReference>
<dbReference type="NCBIfam" id="NF009639">
    <property type="entry name" value="PRK13168.1"/>
    <property type="match status" value="1"/>
</dbReference>
<accession>A0A2X0QUR4</accession>
<dbReference type="GO" id="GO:0005506">
    <property type="term" value="F:iron ion binding"/>
    <property type="evidence" value="ECO:0007669"/>
    <property type="project" value="UniProtKB-UniRule"/>
</dbReference>
<dbReference type="Gene3D" id="3.40.50.150">
    <property type="entry name" value="Vaccinia Virus protein VP39"/>
    <property type="match status" value="1"/>
</dbReference>
<dbReference type="GO" id="GO:0051539">
    <property type="term" value="F:4 iron, 4 sulfur cluster binding"/>
    <property type="evidence" value="ECO:0007669"/>
    <property type="project" value="UniProtKB-KW"/>
</dbReference>
<evidence type="ECO:0000313" key="13">
    <source>
        <dbReference type="EMBL" id="SPS05318.1"/>
    </source>
</evidence>
<dbReference type="PROSITE" id="PS01230">
    <property type="entry name" value="TRMA_1"/>
    <property type="match status" value="1"/>
</dbReference>
<dbReference type="InterPro" id="IPR001566">
    <property type="entry name" value="23S_rRNA_MeTrfase_RlmD"/>
</dbReference>
<dbReference type="Pfam" id="PF01938">
    <property type="entry name" value="TRAM"/>
    <property type="match status" value="1"/>
</dbReference>
<dbReference type="SUPFAM" id="SSF53335">
    <property type="entry name" value="S-adenosyl-L-methionine-dependent methyltransferases"/>
    <property type="match status" value="1"/>
</dbReference>
<feature type="active site" evidence="11">
    <location>
        <position position="395"/>
    </location>
</feature>
<evidence type="ECO:0000256" key="6">
    <source>
        <dbReference type="ARBA" id="ARBA00022723"/>
    </source>
</evidence>
<feature type="binding site" evidence="9">
    <location>
        <position position="79"/>
    </location>
    <ligand>
        <name>[4Fe-4S] cluster</name>
        <dbReference type="ChEBI" id="CHEBI:49883"/>
    </ligand>
</feature>
<evidence type="ECO:0000256" key="7">
    <source>
        <dbReference type="ARBA" id="ARBA00023004"/>
    </source>
</evidence>
<keyword evidence="2 9" id="KW-0698">rRNA processing</keyword>
<dbReference type="PANTHER" id="PTHR11061">
    <property type="entry name" value="RNA M5U METHYLTRANSFERASE"/>
    <property type="match status" value="1"/>
</dbReference>
<dbReference type="EC" id="2.1.1.190" evidence="9"/>